<dbReference type="GO" id="GO:0006412">
    <property type="term" value="P:translation"/>
    <property type="evidence" value="ECO:0007669"/>
    <property type="project" value="UniProtKB-UniRule"/>
</dbReference>
<proteinExistence type="inferred from homology"/>
<evidence type="ECO:0000313" key="7">
    <source>
        <dbReference type="Proteomes" id="UP000321827"/>
    </source>
</evidence>
<reference evidence="6 7" key="1">
    <citation type="submission" date="2019-07" db="EMBL/GenBank/DDBJ databases">
        <title>Whole genome shotgun sequence of Oceanithermus desulfurans NBRC 100063.</title>
        <authorList>
            <person name="Hosoyama A."/>
            <person name="Uohara A."/>
            <person name="Ohji S."/>
            <person name="Ichikawa N."/>
        </authorList>
    </citation>
    <scope>NUCLEOTIDE SEQUENCE [LARGE SCALE GENOMIC DNA]</scope>
    <source>
        <strain evidence="6 7">NBRC 100063</strain>
    </source>
</reference>
<dbReference type="Proteomes" id="UP000321827">
    <property type="component" value="Unassembled WGS sequence"/>
</dbReference>
<organism evidence="6 7">
    <name type="scientific">Oceanithermus desulfurans NBRC 100063</name>
    <dbReference type="NCBI Taxonomy" id="1227550"/>
    <lineage>
        <taxon>Bacteria</taxon>
        <taxon>Thermotogati</taxon>
        <taxon>Deinococcota</taxon>
        <taxon>Deinococci</taxon>
        <taxon>Thermales</taxon>
        <taxon>Thermaceae</taxon>
        <taxon>Oceanithermus</taxon>
    </lineage>
</organism>
<dbReference type="AlphaFoldDB" id="A0A511RIF3"/>
<comment type="function">
    <text evidence="5">Forms part of the ribosomal stalk, playing a central role in the interaction of the ribosome with GTP-bound translation factors.</text>
</comment>
<gene>
    <name evidence="5 6" type="primary">rplJ</name>
    <name evidence="6" type="ORF">ODE01S_08570</name>
</gene>
<dbReference type="RefSeq" id="WP_147146233.1">
    <property type="nucleotide sequence ID" value="NZ_BJXN01000005.1"/>
</dbReference>
<comment type="subunit">
    <text evidence="5">Part of the ribosomal stalk of the 50S ribosomal subunit. The N-terminus interacts with L11 and the large rRNA to form the base of the stalk. The C-terminus forms an elongated spine to which L12 dimers bind in a sequential fashion forming a multimeric L10(L12)X complex.</text>
</comment>
<accession>A0A511RIF3</accession>
<keyword evidence="5" id="KW-0699">rRNA-binding</keyword>
<dbReference type="GO" id="GO:0005840">
    <property type="term" value="C:ribosome"/>
    <property type="evidence" value="ECO:0007669"/>
    <property type="project" value="UniProtKB-KW"/>
</dbReference>
<evidence type="ECO:0000313" key="6">
    <source>
        <dbReference type="EMBL" id="GEM89423.1"/>
    </source>
</evidence>
<dbReference type="PANTHER" id="PTHR11560">
    <property type="entry name" value="39S RIBOSOMAL PROTEIN L10, MITOCHONDRIAL"/>
    <property type="match status" value="1"/>
</dbReference>
<dbReference type="NCBIfam" id="NF000955">
    <property type="entry name" value="PRK00099.1-1"/>
    <property type="match status" value="1"/>
</dbReference>
<dbReference type="GO" id="GO:0070180">
    <property type="term" value="F:large ribosomal subunit rRNA binding"/>
    <property type="evidence" value="ECO:0007669"/>
    <property type="project" value="UniProtKB-UniRule"/>
</dbReference>
<dbReference type="InterPro" id="IPR001790">
    <property type="entry name" value="Ribosomal_uL10"/>
</dbReference>
<dbReference type="CDD" id="cd05797">
    <property type="entry name" value="Ribosomal_L10"/>
    <property type="match status" value="1"/>
</dbReference>
<evidence type="ECO:0000256" key="2">
    <source>
        <dbReference type="ARBA" id="ARBA00022980"/>
    </source>
</evidence>
<dbReference type="GO" id="GO:1990904">
    <property type="term" value="C:ribonucleoprotein complex"/>
    <property type="evidence" value="ECO:0007669"/>
    <property type="project" value="UniProtKB-KW"/>
</dbReference>
<dbReference type="Pfam" id="PF00466">
    <property type="entry name" value="Ribosomal_L10"/>
    <property type="match status" value="1"/>
</dbReference>
<dbReference type="HAMAP" id="MF_00362">
    <property type="entry name" value="Ribosomal_uL10"/>
    <property type="match status" value="1"/>
</dbReference>
<dbReference type="InterPro" id="IPR022973">
    <property type="entry name" value="Ribosomal_uL10_bac"/>
</dbReference>
<protein>
    <recommendedName>
        <fullName evidence="4 5">Large ribosomal subunit protein uL10</fullName>
    </recommendedName>
</protein>
<name>A0A511RIF3_9DEIN</name>
<dbReference type="EMBL" id="BJXN01000005">
    <property type="protein sequence ID" value="GEM89423.1"/>
    <property type="molecule type" value="Genomic_DNA"/>
</dbReference>
<comment type="similarity">
    <text evidence="1 5">Belongs to the universal ribosomal protein uL10 family.</text>
</comment>
<keyword evidence="5" id="KW-0694">RNA-binding</keyword>
<evidence type="ECO:0000256" key="4">
    <source>
        <dbReference type="ARBA" id="ARBA00035202"/>
    </source>
</evidence>
<evidence type="ECO:0000256" key="5">
    <source>
        <dbReference type="HAMAP-Rule" id="MF_00362"/>
    </source>
</evidence>
<dbReference type="InterPro" id="IPR043141">
    <property type="entry name" value="Ribosomal_uL10-like_sf"/>
</dbReference>
<keyword evidence="2 5" id="KW-0689">Ribosomal protein</keyword>
<keyword evidence="3 5" id="KW-0687">Ribonucleoprotein</keyword>
<dbReference type="Gene3D" id="6.10.250.290">
    <property type="match status" value="1"/>
</dbReference>
<dbReference type="InterPro" id="IPR047865">
    <property type="entry name" value="Ribosomal_uL10_bac_type"/>
</dbReference>
<dbReference type="OrthoDB" id="9808307at2"/>
<dbReference type="SUPFAM" id="SSF160369">
    <property type="entry name" value="Ribosomal protein L10-like"/>
    <property type="match status" value="1"/>
</dbReference>
<dbReference type="Gene3D" id="3.30.70.1730">
    <property type="match status" value="1"/>
</dbReference>
<comment type="caution">
    <text evidence="6">The sequence shown here is derived from an EMBL/GenBank/DDBJ whole genome shotgun (WGS) entry which is preliminary data.</text>
</comment>
<evidence type="ECO:0000256" key="3">
    <source>
        <dbReference type="ARBA" id="ARBA00023274"/>
    </source>
</evidence>
<evidence type="ECO:0000256" key="1">
    <source>
        <dbReference type="ARBA" id="ARBA00008889"/>
    </source>
</evidence>
<sequence>MPSERNVQLLGHLKEMLQQTNGSFFLVNYQGLDANEEFQLRRQVTQAGGRIFVAKNTLIRIAIRDLELPEVDEVLKGPSAVVIYDEPVAVAKALVQFAKENAGEIPQIKAGFLQGQKLAPEEVKAIAELPTLDELRAELVGVLQAPMSELVGVLEGAQREFVGLLDAYVSKQEAA</sequence>